<sequence>MPMAEVTEFPVLTTDRLLLRAVTPQDAEPFRALLATPGVTEFSNWPDDPTPEQGREFAQMMAGAFPHGLGCSWIIEERQTAAFIGAVRFNYFMREWSCAGVGYEIHPAFWGRGVMTEAMRAVVVCGHDLFGLHRMEAWTLLGNGASDRVLEKVGFRYEGTTRGRGWFKNAYHDARWFGRVQGDPIGPPQPAVGL</sequence>
<name>A0A418VVG1_9PROT</name>
<dbReference type="InterPro" id="IPR000182">
    <property type="entry name" value="GNAT_dom"/>
</dbReference>
<dbReference type="SUPFAM" id="SSF55729">
    <property type="entry name" value="Acyl-CoA N-acyltransferases (Nat)"/>
    <property type="match status" value="1"/>
</dbReference>
<dbReference type="Pfam" id="PF13302">
    <property type="entry name" value="Acetyltransf_3"/>
    <property type="match status" value="1"/>
</dbReference>
<dbReference type="AlphaFoldDB" id="A0A418VVG1"/>
<keyword evidence="3" id="KW-1185">Reference proteome</keyword>
<proteinExistence type="predicted"/>
<dbReference type="RefSeq" id="WP_119831239.1">
    <property type="nucleotide sequence ID" value="NZ_QYUL01000002.1"/>
</dbReference>
<evidence type="ECO:0000313" key="2">
    <source>
        <dbReference type="EMBL" id="RJF81150.1"/>
    </source>
</evidence>
<dbReference type="Proteomes" id="UP000283458">
    <property type="component" value="Unassembled WGS sequence"/>
</dbReference>
<gene>
    <name evidence="2" type="ORF">D3877_13090</name>
</gene>
<feature type="domain" description="N-acetyltransferase" evidence="1">
    <location>
        <begin position="17"/>
        <end position="178"/>
    </location>
</feature>
<dbReference type="InterPro" id="IPR016181">
    <property type="entry name" value="Acyl_CoA_acyltransferase"/>
</dbReference>
<organism evidence="2 3">
    <name type="scientific">Azospirillum cavernae</name>
    <dbReference type="NCBI Taxonomy" id="2320860"/>
    <lineage>
        <taxon>Bacteria</taxon>
        <taxon>Pseudomonadati</taxon>
        <taxon>Pseudomonadota</taxon>
        <taxon>Alphaproteobacteria</taxon>
        <taxon>Rhodospirillales</taxon>
        <taxon>Azospirillaceae</taxon>
        <taxon>Azospirillum</taxon>
    </lineage>
</organism>
<reference evidence="2 3" key="1">
    <citation type="submission" date="2018-09" db="EMBL/GenBank/DDBJ databases">
        <authorList>
            <person name="Zhu H."/>
        </authorList>
    </citation>
    <scope>NUCLEOTIDE SEQUENCE [LARGE SCALE GENOMIC DNA]</scope>
    <source>
        <strain evidence="2 3">K2W22B-5</strain>
    </source>
</reference>
<evidence type="ECO:0000259" key="1">
    <source>
        <dbReference type="PROSITE" id="PS51186"/>
    </source>
</evidence>
<dbReference type="GO" id="GO:0016747">
    <property type="term" value="F:acyltransferase activity, transferring groups other than amino-acyl groups"/>
    <property type="evidence" value="ECO:0007669"/>
    <property type="project" value="InterPro"/>
</dbReference>
<dbReference type="OrthoDB" id="5295305at2"/>
<keyword evidence="2" id="KW-0808">Transferase</keyword>
<dbReference type="Gene3D" id="3.40.630.30">
    <property type="match status" value="1"/>
</dbReference>
<evidence type="ECO:0000313" key="3">
    <source>
        <dbReference type="Proteomes" id="UP000283458"/>
    </source>
</evidence>
<comment type="caution">
    <text evidence="2">The sequence shown here is derived from an EMBL/GenBank/DDBJ whole genome shotgun (WGS) entry which is preliminary data.</text>
</comment>
<protein>
    <submittedName>
        <fullName evidence="2">N-acetyltransferase</fullName>
    </submittedName>
</protein>
<accession>A0A418VVG1</accession>
<dbReference type="EMBL" id="QYUL01000002">
    <property type="protein sequence ID" value="RJF81150.1"/>
    <property type="molecule type" value="Genomic_DNA"/>
</dbReference>
<dbReference type="PROSITE" id="PS51186">
    <property type="entry name" value="GNAT"/>
    <property type="match status" value="1"/>
</dbReference>
<dbReference type="PANTHER" id="PTHR43792">
    <property type="entry name" value="GNAT FAMILY, PUTATIVE (AFU_ORTHOLOGUE AFUA_3G00765)-RELATED-RELATED"/>
    <property type="match status" value="1"/>
</dbReference>
<dbReference type="InterPro" id="IPR051531">
    <property type="entry name" value="N-acetyltransferase"/>
</dbReference>